<dbReference type="KEGG" id="kmr:108240084"/>
<evidence type="ECO:0000256" key="8">
    <source>
        <dbReference type="SAM" id="SignalP"/>
    </source>
</evidence>
<comment type="function">
    <text evidence="1">Stimulates the adrenal glands to release cortisol.</text>
</comment>
<evidence type="ECO:0000256" key="1">
    <source>
        <dbReference type="ARBA" id="ARBA00002965"/>
    </source>
</evidence>
<feature type="domain" description="Pro-opiomelanocortin/corticotropin ACTH central region" evidence="9">
    <location>
        <begin position="172"/>
        <end position="208"/>
    </location>
</feature>
<evidence type="ECO:0000256" key="3">
    <source>
        <dbReference type="ARBA" id="ARBA00005832"/>
    </source>
</evidence>
<sequence>MACLRWLLVMAFVCSPGVGLKCSEGSLCNELRDVGKILDCVHLCTPVVRPGSPDLTESAQQRGDDDVDDGGGLLLSIILSLTSEDQTSESDLSARSAERRSYAMEHFRWGKPPGRKRRPVRVFFSPLEGGVSPGGGLLSRARRGVTGGKGGAPLKARPRGRPSGLPEKKHGPYRMSHFRWGGPPASKRNDAFMKLGEENRQEQLAKFLLDILMKDV</sequence>
<name>A0A3Q3AHK1_KRYMA</name>
<evidence type="ECO:0000256" key="7">
    <source>
        <dbReference type="SAM" id="MobiDB-lite"/>
    </source>
</evidence>
<dbReference type="OMA" id="MVCQCWL"/>
<comment type="subcellular location">
    <subcellularLocation>
        <location evidence="2">Secreted</location>
    </subcellularLocation>
</comment>
<dbReference type="AlphaFoldDB" id="A0A3Q3AHK1"/>
<dbReference type="InterPro" id="IPR001941">
    <property type="entry name" value="PMOC"/>
</dbReference>
<dbReference type="Ensembl" id="ENSKMAT00000016033.1">
    <property type="protein sequence ID" value="ENSKMAP00000015806.1"/>
    <property type="gene ID" value="ENSKMAG00000011812.1"/>
</dbReference>
<evidence type="ECO:0000313" key="11">
    <source>
        <dbReference type="Proteomes" id="UP000264800"/>
    </source>
</evidence>
<dbReference type="PANTHER" id="PTHR11416:SF7">
    <property type="entry name" value="PRO-OPIOMELANOCORTIN"/>
    <property type="match status" value="1"/>
</dbReference>
<dbReference type="PRINTS" id="PR00383">
    <property type="entry name" value="MELANOCORTIN"/>
</dbReference>
<dbReference type="STRING" id="37003.ENSKMAP00000015806"/>
<feature type="signal peptide" evidence="8">
    <location>
        <begin position="1"/>
        <end position="19"/>
    </location>
</feature>
<dbReference type="Proteomes" id="UP000264800">
    <property type="component" value="Unplaced"/>
</dbReference>
<dbReference type="InterPro" id="IPR013531">
    <property type="entry name" value="Mcrtin_ACTH_cent"/>
</dbReference>
<dbReference type="GeneTree" id="ENSGT00940000169582"/>
<feature type="domain" description="Pro-opiomelanocortin/corticotropin ACTH central region" evidence="9">
    <location>
        <begin position="101"/>
        <end position="139"/>
    </location>
</feature>
<keyword evidence="5" id="KW-0165">Cleavage on pair of basic residues</keyword>
<dbReference type="GeneID" id="108240084"/>
<dbReference type="GO" id="GO:0005576">
    <property type="term" value="C:extracellular region"/>
    <property type="evidence" value="ECO:0007669"/>
    <property type="project" value="UniProtKB-SubCell"/>
</dbReference>
<dbReference type="InterPro" id="IPR050878">
    <property type="entry name" value="POMC-derived_peptides"/>
</dbReference>
<feature type="chain" id="PRO_5018760889" evidence="8">
    <location>
        <begin position="20"/>
        <end position="216"/>
    </location>
</feature>
<evidence type="ECO:0000256" key="5">
    <source>
        <dbReference type="ARBA" id="ARBA00022685"/>
    </source>
</evidence>
<evidence type="ECO:0000259" key="9">
    <source>
        <dbReference type="SMART" id="SM01363"/>
    </source>
</evidence>
<dbReference type="GO" id="GO:0007218">
    <property type="term" value="P:neuropeptide signaling pathway"/>
    <property type="evidence" value="ECO:0007669"/>
    <property type="project" value="TreeGrafter"/>
</dbReference>
<feature type="region of interest" description="Disordered" evidence="7">
    <location>
        <begin position="134"/>
        <end position="184"/>
    </location>
</feature>
<accession>A0A3Q3AHK1</accession>
<evidence type="ECO:0000256" key="2">
    <source>
        <dbReference type="ARBA" id="ARBA00004613"/>
    </source>
</evidence>
<keyword evidence="4" id="KW-0964">Secreted</keyword>
<evidence type="ECO:0000256" key="4">
    <source>
        <dbReference type="ARBA" id="ARBA00022525"/>
    </source>
</evidence>
<dbReference type="GO" id="GO:0005184">
    <property type="term" value="F:neuropeptide hormone activity"/>
    <property type="evidence" value="ECO:0007669"/>
    <property type="project" value="TreeGrafter"/>
</dbReference>
<keyword evidence="6" id="KW-0372">Hormone</keyword>
<dbReference type="PANTHER" id="PTHR11416">
    <property type="entry name" value="PRO-OPIOMELANOCORTIN"/>
    <property type="match status" value="1"/>
</dbReference>
<dbReference type="OrthoDB" id="8962839at2759"/>
<proteinExistence type="inferred from homology"/>
<keyword evidence="8" id="KW-0732">Signal</keyword>
<evidence type="ECO:0000256" key="6">
    <source>
        <dbReference type="ARBA" id="ARBA00022702"/>
    </source>
</evidence>
<evidence type="ECO:0000313" key="10">
    <source>
        <dbReference type="Ensembl" id="ENSKMAP00000015806.1"/>
    </source>
</evidence>
<organism evidence="10 11">
    <name type="scientific">Kryptolebias marmoratus</name>
    <name type="common">Mangrove killifish</name>
    <name type="synonym">Rivulus marmoratus</name>
    <dbReference type="NCBI Taxonomy" id="37003"/>
    <lineage>
        <taxon>Eukaryota</taxon>
        <taxon>Metazoa</taxon>
        <taxon>Chordata</taxon>
        <taxon>Craniata</taxon>
        <taxon>Vertebrata</taxon>
        <taxon>Euteleostomi</taxon>
        <taxon>Actinopterygii</taxon>
        <taxon>Neopterygii</taxon>
        <taxon>Teleostei</taxon>
        <taxon>Neoteleostei</taxon>
        <taxon>Acanthomorphata</taxon>
        <taxon>Ovalentaria</taxon>
        <taxon>Atherinomorphae</taxon>
        <taxon>Cyprinodontiformes</taxon>
        <taxon>Rivulidae</taxon>
        <taxon>Kryptolebias</taxon>
    </lineage>
</organism>
<dbReference type="SMART" id="SM01363">
    <property type="entry name" value="ACTH_domain"/>
    <property type="match status" value="2"/>
</dbReference>
<comment type="similarity">
    <text evidence="3">Belongs to the POMC family.</text>
</comment>
<reference evidence="10" key="1">
    <citation type="submission" date="2025-08" db="UniProtKB">
        <authorList>
            <consortium name="Ensembl"/>
        </authorList>
    </citation>
    <scope>IDENTIFICATION</scope>
</reference>
<dbReference type="RefSeq" id="XP_017278707.3">
    <property type="nucleotide sequence ID" value="XM_017423218.3"/>
</dbReference>
<keyword evidence="11" id="KW-1185">Reference proteome</keyword>
<dbReference type="Pfam" id="PF00976">
    <property type="entry name" value="ACTH_domain"/>
    <property type="match status" value="2"/>
</dbReference>
<protein>
    <submittedName>
        <fullName evidence="10">Pro-opiomelanocortin-like</fullName>
    </submittedName>
</protein>
<reference evidence="10" key="2">
    <citation type="submission" date="2025-09" db="UniProtKB">
        <authorList>
            <consortium name="Ensembl"/>
        </authorList>
    </citation>
    <scope>IDENTIFICATION</scope>
</reference>